<evidence type="ECO:0000256" key="6">
    <source>
        <dbReference type="SAM" id="MobiDB-lite"/>
    </source>
</evidence>
<dbReference type="PANTHER" id="PTHR43791">
    <property type="entry name" value="PERMEASE-RELATED"/>
    <property type="match status" value="1"/>
</dbReference>
<keyword evidence="5 7" id="KW-0472">Membrane</keyword>
<evidence type="ECO:0000256" key="7">
    <source>
        <dbReference type="SAM" id="Phobius"/>
    </source>
</evidence>
<feature type="transmembrane region" description="Helical" evidence="7">
    <location>
        <begin position="491"/>
        <end position="512"/>
    </location>
</feature>
<feature type="transmembrane region" description="Helical" evidence="7">
    <location>
        <begin position="457"/>
        <end position="479"/>
    </location>
</feature>
<feature type="transmembrane region" description="Helical" evidence="7">
    <location>
        <begin position="377"/>
        <end position="401"/>
    </location>
</feature>
<feature type="domain" description="Major facilitator superfamily (MFS) profile" evidence="8">
    <location>
        <begin position="58"/>
        <end position="516"/>
    </location>
</feature>
<dbReference type="GO" id="GO:0016020">
    <property type="term" value="C:membrane"/>
    <property type="evidence" value="ECO:0007669"/>
    <property type="project" value="UniProtKB-SubCell"/>
</dbReference>
<evidence type="ECO:0000313" key="10">
    <source>
        <dbReference type="Proteomes" id="UP001187682"/>
    </source>
</evidence>
<keyword evidence="10" id="KW-1185">Reference proteome</keyword>
<protein>
    <submittedName>
        <fullName evidence="9">Related to putative tartrate transporter</fullName>
    </submittedName>
</protein>
<dbReference type="Gene3D" id="1.20.1250.20">
    <property type="entry name" value="MFS general substrate transporter like domains"/>
    <property type="match status" value="2"/>
</dbReference>
<dbReference type="PROSITE" id="PS50850">
    <property type="entry name" value="MFS"/>
    <property type="match status" value="1"/>
</dbReference>
<feature type="transmembrane region" description="Helical" evidence="7">
    <location>
        <begin position="218"/>
        <end position="238"/>
    </location>
</feature>
<keyword evidence="3 7" id="KW-0812">Transmembrane</keyword>
<gene>
    <name evidence="9" type="ORF">DNG_01748</name>
</gene>
<dbReference type="AlphaFoldDB" id="A0AAE8SS30"/>
<feature type="transmembrane region" description="Helical" evidence="7">
    <location>
        <begin position="421"/>
        <end position="445"/>
    </location>
</feature>
<dbReference type="FunFam" id="1.20.1250.20:FF:000018">
    <property type="entry name" value="MFS transporter permease"/>
    <property type="match status" value="1"/>
</dbReference>
<evidence type="ECO:0000259" key="8">
    <source>
        <dbReference type="PROSITE" id="PS50850"/>
    </source>
</evidence>
<comment type="caution">
    <text evidence="9">The sequence shown here is derived from an EMBL/GenBank/DDBJ whole genome shotgun (WGS) entry which is preliminary data.</text>
</comment>
<feature type="transmembrane region" description="Helical" evidence="7">
    <location>
        <begin position="186"/>
        <end position="206"/>
    </location>
</feature>
<feature type="transmembrane region" description="Helical" evidence="7">
    <location>
        <begin position="347"/>
        <end position="365"/>
    </location>
</feature>
<comment type="subcellular location">
    <subcellularLocation>
        <location evidence="1">Membrane</location>
        <topology evidence="1">Multi-pass membrane protein</topology>
    </subcellularLocation>
</comment>
<proteinExistence type="predicted"/>
<keyword evidence="4 7" id="KW-1133">Transmembrane helix</keyword>
<dbReference type="PANTHER" id="PTHR43791:SF5">
    <property type="entry name" value="MAJOR FACILITATOR SUPERFAMILY (MFS) PROFILE DOMAIN-CONTAINING PROTEIN"/>
    <property type="match status" value="1"/>
</dbReference>
<dbReference type="SUPFAM" id="SSF103473">
    <property type="entry name" value="MFS general substrate transporter"/>
    <property type="match status" value="1"/>
</dbReference>
<accession>A0AAE8SS30</accession>
<evidence type="ECO:0000313" key="9">
    <source>
        <dbReference type="EMBL" id="SPN98704.1"/>
    </source>
</evidence>
<keyword evidence="2" id="KW-0813">Transport</keyword>
<feature type="transmembrane region" description="Helical" evidence="7">
    <location>
        <begin position="313"/>
        <end position="341"/>
    </location>
</feature>
<sequence length="557" mass="61321">MDPSKKEDMEVAQKQNKNSQVVTAPKVSSKEGLGHPDQAITGSETLRTSIVRKYDIRILPLIFMAWSIFYLDRAAIALARVNGMEADLRLSGYQFNIALMIFFALYIIFNLPGNLILRKVGGGLFLPAIVVAWGLVTTFTGFVTNFATLCVTRVFLGISESAFLGVAMLYLAFFYTEFELISRVGLFYSGNALAGAFGGFLATGLGRIRFRGYNGWPWIFFVEGIITVIVGIGMYFILPDSPQTAGFLSSQERVLAVERMLATDRRHEALNVLPADSHGTGQAHVDETGQPIVRPDRLTLAAFKRAALNPVTIMMALATFMTIEALYSFTLFLPSIILAMGYHGTKLNLLTVPPNLVAFVLVIAITQYSQRSGKKAVPMLAGGFMAIIGYLLLLIGSRIGLEEDTSGVFGSPQMSVSKTASTIQYVGTFFVAIGVNVIPPIALAWTCINATPHYVRALVLGVIITLGNTAAFLSSFTYIKTEAPRQVYTTGHAINLACCVVLVAIAFSLIAYMRRENEKREHGKRNYRLEGGAREGRDNDLFELELGWMHPRHRFQW</sequence>
<feature type="transmembrane region" description="Helical" evidence="7">
    <location>
        <begin position="124"/>
        <end position="148"/>
    </location>
</feature>
<dbReference type="InterPro" id="IPR020846">
    <property type="entry name" value="MFS_dom"/>
</dbReference>
<evidence type="ECO:0000256" key="4">
    <source>
        <dbReference type="ARBA" id="ARBA00022989"/>
    </source>
</evidence>
<feature type="compositionally biased region" description="Polar residues" evidence="6">
    <location>
        <begin position="13"/>
        <end position="22"/>
    </location>
</feature>
<feature type="transmembrane region" description="Helical" evidence="7">
    <location>
        <begin position="93"/>
        <end position="112"/>
    </location>
</feature>
<feature type="transmembrane region" description="Helical" evidence="7">
    <location>
        <begin position="154"/>
        <end position="174"/>
    </location>
</feature>
<dbReference type="Pfam" id="PF07690">
    <property type="entry name" value="MFS_1"/>
    <property type="match status" value="1"/>
</dbReference>
<dbReference type="InterPro" id="IPR011701">
    <property type="entry name" value="MFS"/>
</dbReference>
<name>A0AAE8SS30_9PEZI</name>
<dbReference type="Proteomes" id="UP001187682">
    <property type="component" value="Unassembled WGS sequence"/>
</dbReference>
<feature type="transmembrane region" description="Helical" evidence="7">
    <location>
        <begin position="58"/>
        <end position="81"/>
    </location>
</feature>
<feature type="compositionally biased region" description="Basic and acidic residues" evidence="6">
    <location>
        <begin position="1"/>
        <end position="11"/>
    </location>
</feature>
<evidence type="ECO:0000256" key="3">
    <source>
        <dbReference type="ARBA" id="ARBA00022692"/>
    </source>
</evidence>
<dbReference type="InterPro" id="IPR036259">
    <property type="entry name" value="MFS_trans_sf"/>
</dbReference>
<reference evidence="9" key="1">
    <citation type="submission" date="2018-03" db="EMBL/GenBank/DDBJ databases">
        <authorList>
            <person name="Guldener U."/>
        </authorList>
    </citation>
    <scope>NUCLEOTIDE SEQUENCE</scope>
</reference>
<dbReference type="EMBL" id="ONZQ02000002">
    <property type="protein sequence ID" value="SPN98704.1"/>
    <property type="molecule type" value="Genomic_DNA"/>
</dbReference>
<feature type="region of interest" description="Disordered" evidence="6">
    <location>
        <begin position="1"/>
        <end position="38"/>
    </location>
</feature>
<evidence type="ECO:0000256" key="2">
    <source>
        <dbReference type="ARBA" id="ARBA00022448"/>
    </source>
</evidence>
<organism evidence="9 10">
    <name type="scientific">Cephalotrichum gorgonifer</name>
    <dbReference type="NCBI Taxonomy" id="2041049"/>
    <lineage>
        <taxon>Eukaryota</taxon>
        <taxon>Fungi</taxon>
        <taxon>Dikarya</taxon>
        <taxon>Ascomycota</taxon>
        <taxon>Pezizomycotina</taxon>
        <taxon>Sordariomycetes</taxon>
        <taxon>Hypocreomycetidae</taxon>
        <taxon>Microascales</taxon>
        <taxon>Microascaceae</taxon>
        <taxon>Cephalotrichum</taxon>
    </lineage>
</organism>
<evidence type="ECO:0000256" key="1">
    <source>
        <dbReference type="ARBA" id="ARBA00004141"/>
    </source>
</evidence>
<dbReference type="GO" id="GO:0022857">
    <property type="term" value="F:transmembrane transporter activity"/>
    <property type="evidence" value="ECO:0007669"/>
    <property type="project" value="InterPro"/>
</dbReference>
<evidence type="ECO:0000256" key="5">
    <source>
        <dbReference type="ARBA" id="ARBA00023136"/>
    </source>
</evidence>